<dbReference type="EMBL" id="JALLAZ020001402">
    <property type="protein sequence ID" value="KAL3775654.1"/>
    <property type="molecule type" value="Genomic_DNA"/>
</dbReference>
<gene>
    <name evidence="1" type="ORF">ACHAW5_008124</name>
</gene>
<evidence type="ECO:0000313" key="2">
    <source>
        <dbReference type="Proteomes" id="UP001530315"/>
    </source>
</evidence>
<organism evidence="1 2">
    <name type="scientific">Stephanodiscus triporus</name>
    <dbReference type="NCBI Taxonomy" id="2934178"/>
    <lineage>
        <taxon>Eukaryota</taxon>
        <taxon>Sar</taxon>
        <taxon>Stramenopiles</taxon>
        <taxon>Ochrophyta</taxon>
        <taxon>Bacillariophyta</taxon>
        <taxon>Coscinodiscophyceae</taxon>
        <taxon>Thalassiosirophycidae</taxon>
        <taxon>Stephanodiscales</taxon>
        <taxon>Stephanodiscaceae</taxon>
        <taxon>Stephanodiscus</taxon>
    </lineage>
</organism>
<protein>
    <submittedName>
        <fullName evidence="1">Uncharacterized protein</fullName>
    </submittedName>
</protein>
<sequence length="216" mass="24141">MVGAILLPSEIMIEVLNPQPFCVYSVTILSENFYTGTAMLLAEGQFTTDARGPLGLRTCHLVYSWKSILPGQYNVPVHEIDISHDKTSLIQPPYPFLVTELAIGAGMSMLKDRILNMSPCQIQIRIIYTHTGKLENSIRTGWTFLPSSRMGCKLETFDSQALGPLPEKKSIYILGRSVKQGVFLTLADIALEEHEKEHLSQSMISKCWGRAVITKR</sequence>
<accession>A0ABD3NIE7</accession>
<comment type="caution">
    <text evidence="1">The sequence shown here is derived from an EMBL/GenBank/DDBJ whole genome shotgun (WGS) entry which is preliminary data.</text>
</comment>
<evidence type="ECO:0000313" key="1">
    <source>
        <dbReference type="EMBL" id="KAL3775654.1"/>
    </source>
</evidence>
<keyword evidence="2" id="KW-1185">Reference proteome</keyword>
<proteinExistence type="predicted"/>
<dbReference type="AlphaFoldDB" id="A0ABD3NIE7"/>
<name>A0ABD3NIE7_9STRA</name>
<reference evidence="1 2" key="1">
    <citation type="submission" date="2024-10" db="EMBL/GenBank/DDBJ databases">
        <title>Updated reference genomes for cyclostephanoid diatoms.</title>
        <authorList>
            <person name="Roberts W.R."/>
            <person name="Alverson A.J."/>
        </authorList>
    </citation>
    <scope>NUCLEOTIDE SEQUENCE [LARGE SCALE GENOMIC DNA]</scope>
    <source>
        <strain evidence="1 2">AJA276-08</strain>
    </source>
</reference>
<dbReference type="Proteomes" id="UP001530315">
    <property type="component" value="Unassembled WGS sequence"/>
</dbReference>